<accession>A0A369KQS9</accession>
<dbReference type="RefSeq" id="WP_338635784.1">
    <property type="nucleotide sequence ID" value="NZ_CP146516.1"/>
</dbReference>
<dbReference type="InterPro" id="IPR009826">
    <property type="entry name" value="DNA_circ_N"/>
</dbReference>
<dbReference type="Proteomes" id="UP000253934">
    <property type="component" value="Unassembled WGS sequence"/>
</dbReference>
<comment type="caution">
    <text evidence="2">The sequence shown here is derived from an EMBL/GenBank/DDBJ whole genome shotgun (WGS) entry which is preliminary data.</text>
</comment>
<dbReference type="EMBL" id="QOVW01000113">
    <property type="protein sequence ID" value="RDB35045.1"/>
    <property type="molecule type" value="Genomic_DNA"/>
</dbReference>
<name>A0A369KQS9_9BACT</name>
<evidence type="ECO:0000259" key="1">
    <source>
        <dbReference type="Pfam" id="PF07157"/>
    </source>
</evidence>
<dbReference type="AlphaFoldDB" id="A0A369KQS9"/>
<reference evidence="2" key="1">
    <citation type="submission" date="2018-04" db="EMBL/GenBank/DDBJ databases">
        <title>Draft genome sequence of the Candidatus Spirobacillus cienkowskii, a pathogen of freshwater Daphnia species, reconstructed from hemolymph metagenomic reads.</title>
        <authorList>
            <person name="Bresciani L."/>
            <person name="Lemos L.N."/>
            <person name="Wale N."/>
            <person name="Lin J.Y."/>
            <person name="Fernandes G.R."/>
            <person name="Duffy M.A."/>
            <person name="Rodrigues J.M."/>
        </authorList>
    </citation>
    <scope>NUCLEOTIDE SEQUENCE [LARGE SCALE GENOMIC DNA]</scope>
    <source>
        <strain evidence="2">Binning01</strain>
    </source>
</reference>
<evidence type="ECO:0000313" key="2">
    <source>
        <dbReference type="EMBL" id="RDB35045.1"/>
    </source>
</evidence>
<keyword evidence="3" id="KW-1185">Reference proteome</keyword>
<gene>
    <name evidence="2" type="ORF">DCC88_12165</name>
</gene>
<organism evidence="2 3">
    <name type="scientific">Spirobacillus cienkowskii</name>
    <dbReference type="NCBI Taxonomy" id="495820"/>
    <lineage>
        <taxon>Bacteria</taxon>
        <taxon>Pseudomonadati</taxon>
        <taxon>Bdellovibrionota</taxon>
        <taxon>Oligoflexia</taxon>
        <taxon>Silvanigrellales</taxon>
        <taxon>Spirobacillus</taxon>
    </lineage>
</organism>
<sequence length="450" mass="50584">MSVTKNWKDNLQQASFQGIPFEIEGHSAEFGRRIVSHAFPFRDKPYNEDLGKKQRTFQITGFLVGDNYFAVRDKLIAAIEKGKQGELVHPYLGTMQVECATLSVSENFNKGRYCTLNFTFIESGNSNPLKVIENKAAKVQELVAAVHGAGVQSFAKNFTSLAGTSKYLQQVVQALNSVMQGFHKAERAVTSIPILGADMAYVFAKIKKHMNGATMSGGDLGGVLWGCFAALKVAICGRASSADKQAVAKLMPHYAMPGMFYCVQQHSAATAEEERFFTAIQRAERAQKRILAFKILFYLRLSEKRRSVWRTSEARRAERNILELETLLQIFIICAWCDFAMGATFLSVNEINKSRDDIAEALDALMNRPLLNDNLYLTLYQLRSVVYENLNSVANELPVMKSIVVRYPQTLLHFCFEQFGNLSKESEILYLNNIKNPDFLYKGQLIKVIA</sequence>
<evidence type="ECO:0000313" key="3">
    <source>
        <dbReference type="Proteomes" id="UP000253934"/>
    </source>
</evidence>
<dbReference type="Pfam" id="PF07157">
    <property type="entry name" value="DNA_circ_N"/>
    <property type="match status" value="1"/>
</dbReference>
<protein>
    <recommendedName>
        <fullName evidence="1">DNA circulation N-terminal domain-containing protein</fullName>
    </recommendedName>
</protein>
<proteinExistence type="predicted"/>
<feature type="domain" description="DNA circulation N-terminal" evidence="1">
    <location>
        <begin position="11"/>
        <end position="97"/>
    </location>
</feature>